<dbReference type="EMBL" id="CM042057">
    <property type="protein sequence ID" value="KAI3693162.1"/>
    <property type="molecule type" value="Genomic_DNA"/>
</dbReference>
<dbReference type="Proteomes" id="UP001055879">
    <property type="component" value="Linkage Group LG11"/>
</dbReference>
<sequence length="135" mass="15622">MRRHLAGKNPIANASEDLELYLLSVGNEKDLDSDDEKEEEGIVVEDEAQWKKLRHCSKQTILLWRRDHNLGQPSYGRPNCASMLVVGSRLVELLHNHKTRKRGFALWTYGESYDLPIVLREVPRPIFLLQPLNFS</sequence>
<reference evidence="1 2" key="2">
    <citation type="journal article" date="2022" name="Mol. Ecol. Resour.">
        <title>The genomes of chicory, endive, great burdock and yacon provide insights into Asteraceae paleo-polyploidization history and plant inulin production.</title>
        <authorList>
            <person name="Fan W."/>
            <person name="Wang S."/>
            <person name="Wang H."/>
            <person name="Wang A."/>
            <person name="Jiang F."/>
            <person name="Liu H."/>
            <person name="Zhao H."/>
            <person name="Xu D."/>
            <person name="Zhang Y."/>
        </authorList>
    </citation>
    <scope>NUCLEOTIDE SEQUENCE [LARGE SCALE GENOMIC DNA]</scope>
    <source>
        <strain evidence="2">cv. Niubang</strain>
    </source>
</reference>
<gene>
    <name evidence="1" type="ORF">L6452_32993</name>
</gene>
<protein>
    <submittedName>
        <fullName evidence="1">Uncharacterized protein</fullName>
    </submittedName>
</protein>
<comment type="caution">
    <text evidence="1">The sequence shown here is derived from an EMBL/GenBank/DDBJ whole genome shotgun (WGS) entry which is preliminary data.</text>
</comment>
<accession>A0ACB8Z6I1</accession>
<name>A0ACB8Z6I1_ARCLA</name>
<evidence type="ECO:0000313" key="2">
    <source>
        <dbReference type="Proteomes" id="UP001055879"/>
    </source>
</evidence>
<keyword evidence="2" id="KW-1185">Reference proteome</keyword>
<proteinExistence type="predicted"/>
<evidence type="ECO:0000313" key="1">
    <source>
        <dbReference type="EMBL" id="KAI3693162.1"/>
    </source>
</evidence>
<reference evidence="2" key="1">
    <citation type="journal article" date="2022" name="Mol. Ecol. Resour.">
        <title>The genomes of chicory, endive, great burdock and yacon provide insights into Asteraceae palaeo-polyploidization history and plant inulin production.</title>
        <authorList>
            <person name="Fan W."/>
            <person name="Wang S."/>
            <person name="Wang H."/>
            <person name="Wang A."/>
            <person name="Jiang F."/>
            <person name="Liu H."/>
            <person name="Zhao H."/>
            <person name="Xu D."/>
            <person name="Zhang Y."/>
        </authorList>
    </citation>
    <scope>NUCLEOTIDE SEQUENCE [LARGE SCALE GENOMIC DNA]</scope>
    <source>
        <strain evidence="2">cv. Niubang</strain>
    </source>
</reference>
<organism evidence="1 2">
    <name type="scientific">Arctium lappa</name>
    <name type="common">Greater burdock</name>
    <name type="synonym">Lappa major</name>
    <dbReference type="NCBI Taxonomy" id="4217"/>
    <lineage>
        <taxon>Eukaryota</taxon>
        <taxon>Viridiplantae</taxon>
        <taxon>Streptophyta</taxon>
        <taxon>Embryophyta</taxon>
        <taxon>Tracheophyta</taxon>
        <taxon>Spermatophyta</taxon>
        <taxon>Magnoliopsida</taxon>
        <taxon>eudicotyledons</taxon>
        <taxon>Gunneridae</taxon>
        <taxon>Pentapetalae</taxon>
        <taxon>asterids</taxon>
        <taxon>campanulids</taxon>
        <taxon>Asterales</taxon>
        <taxon>Asteraceae</taxon>
        <taxon>Carduoideae</taxon>
        <taxon>Cardueae</taxon>
        <taxon>Arctiinae</taxon>
        <taxon>Arctium</taxon>
    </lineage>
</organism>